<feature type="compositionally biased region" description="Basic and acidic residues" evidence="1">
    <location>
        <begin position="169"/>
        <end position="182"/>
    </location>
</feature>
<name>A0A5B0LI85_PUCGR</name>
<reference evidence="2 3" key="1">
    <citation type="submission" date="2019-05" db="EMBL/GenBank/DDBJ databases">
        <title>Emergence of the Ug99 lineage of the wheat stem rust pathogen through somatic hybridization.</title>
        <authorList>
            <person name="Li F."/>
            <person name="Upadhyaya N.M."/>
            <person name="Sperschneider J."/>
            <person name="Matny O."/>
            <person name="Nguyen-Phuc H."/>
            <person name="Mago R."/>
            <person name="Raley C."/>
            <person name="Miller M.E."/>
            <person name="Silverstein K.A.T."/>
            <person name="Henningsen E."/>
            <person name="Hirsch C.D."/>
            <person name="Visser B."/>
            <person name="Pretorius Z.A."/>
            <person name="Steffenson B.J."/>
            <person name="Schwessinger B."/>
            <person name="Dodds P.N."/>
            <person name="Figueroa M."/>
        </authorList>
    </citation>
    <scope>NUCLEOTIDE SEQUENCE [LARGE SCALE GENOMIC DNA]</scope>
    <source>
        <strain evidence="2">21-0</strain>
    </source>
</reference>
<dbReference type="Proteomes" id="UP000324748">
    <property type="component" value="Unassembled WGS sequence"/>
</dbReference>
<feature type="compositionally biased region" description="Polar residues" evidence="1">
    <location>
        <begin position="259"/>
        <end position="271"/>
    </location>
</feature>
<accession>A0A5B0LI85</accession>
<dbReference type="OrthoDB" id="2501049at2759"/>
<proteinExistence type="predicted"/>
<protein>
    <submittedName>
        <fullName evidence="2">Uncharacterized protein</fullName>
    </submittedName>
</protein>
<evidence type="ECO:0000313" key="3">
    <source>
        <dbReference type="Proteomes" id="UP000324748"/>
    </source>
</evidence>
<feature type="compositionally biased region" description="Polar residues" evidence="1">
    <location>
        <begin position="209"/>
        <end position="219"/>
    </location>
</feature>
<keyword evidence="3" id="KW-1185">Reference proteome</keyword>
<sequence>MSYGNRDWGIQRLRVRAPRGVLCFLMIVCCPVMCPDSPRGRLARQLAALACHFGWDSFAHTTDSMMMMTDSKSHKSTDQSQDGEVLDLQDFQARLESSIGNIQAMVESWLPKELQTKNLLSSDHPQPRPAFDLDSSRPRNSKLGLGSVAPKQPPSRLTTSKLHSQLTKKSKDDGEAKGERNDSSNPKEQSDEDEDSRTSTLSKKRAAPTNGSSSFSLLQPASKVTKLSSSSSASPSASASIQDHPKPPTGSEPAPPQKPKTSINFVQNSAAGLSKRQLKKMRKLERARSLAANNPQNNS</sequence>
<gene>
    <name evidence="2" type="ORF">PGT21_000563</name>
</gene>
<feature type="compositionally biased region" description="Pro residues" evidence="1">
    <location>
        <begin position="247"/>
        <end position="258"/>
    </location>
</feature>
<feature type="compositionally biased region" description="Low complexity" evidence="1">
    <location>
        <begin position="228"/>
        <end position="240"/>
    </location>
</feature>
<feature type="region of interest" description="Disordered" evidence="1">
    <location>
        <begin position="119"/>
        <end position="299"/>
    </location>
</feature>
<feature type="compositionally biased region" description="Basic residues" evidence="1">
    <location>
        <begin position="276"/>
        <end position="285"/>
    </location>
</feature>
<evidence type="ECO:0000256" key="1">
    <source>
        <dbReference type="SAM" id="MobiDB-lite"/>
    </source>
</evidence>
<comment type="caution">
    <text evidence="2">The sequence shown here is derived from an EMBL/GenBank/DDBJ whole genome shotgun (WGS) entry which is preliminary data.</text>
</comment>
<evidence type="ECO:0000313" key="2">
    <source>
        <dbReference type="EMBL" id="KAA1064051.1"/>
    </source>
</evidence>
<dbReference type="EMBL" id="VSWC01000199">
    <property type="protein sequence ID" value="KAA1064051.1"/>
    <property type="molecule type" value="Genomic_DNA"/>
</dbReference>
<feature type="compositionally biased region" description="Polar residues" evidence="1">
    <location>
        <begin position="155"/>
        <end position="167"/>
    </location>
</feature>
<dbReference type="AlphaFoldDB" id="A0A5B0LI85"/>
<organism evidence="2 3">
    <name type="scientific">Puccinia graminis f. sp. tritici</name>
    <dbReference type="NCBI Taxonomy" id="56615"/>
    <lineage>
        <taxon>Eukaryota</taxon>
        <taxon>Fungi</taxon>
        <taxon>Dikarya</taxon>
        <taxon>Basidiomycota</taxon>
        <taxon>Pucciniomycotina</taxon>
        <taxon>Pucciniomycetes</taxon>
        <taxon>Pucciniales</taxon>
        <taxon>Pucciniaceae</taxon>
        <taxon>Puccinia</taxon>
    </lineage>
</organism>